<proteinExistence type="predicted"/>
<protein>
    <submittedName>
        <fullName evidence="1">Uncharacterized protein</fullName>
    </submittedName>
</protein>
<dbReference type="EMBL" id="JALBUU010000029">
    <property type="protein sequence ID" value="MCI0755466.1"/>
    <property type="molecule type" value="Genomic_DNA"/>
</dbReference>
<evidence type="ECO:0000313" key="2">
    <source>
        <dbReference type="Proteomes" id="UP001201985"/>
    </source>
</evidence>
<accession>A0ABS9W856</accession>
<keyword evidence="2" id="KW-1185">Reference proteome</keyword>
<sequence length="79" mass="8562">MQTLGEVGKEGRSAVLIYQHGQPIELRGFRQQETFVGKYGIIVSRSVAWKTPVQGEAIEPGYEVGIPQGKDGGVFRSAA</sequence>
<reference evidence="1 2" key="1">
    <citation type="submission" date="2022-03" db="EMBL/GenBank/DDBJ databases">
        <title>Complete genome analysis of Roseomonas KG 17.1 : a prolific producer of plant growth promoters.</title>
        <authorList>
            <person name="Saadouli I."/>
            <person name="Najjari A."/>
            <person name="Mosbah A."/>
            <person name="Ouzari H.I."/>
        </authorList>
    </citation>
    <scope>NUCLEOTIDE SEQUENCE [LARGE SCALE GENOMIC DNA]</scope>
    <source>
        <strain evidence="1 2">KG17-1</strain>
    </source>
</reference>
<dbReference type="Proteomes" id="UP001201985">
    <property type="component" value="Unassembled WGS sequence"/>
</dbReference>
<organism evidence="1 2">
    <name type="scientific">Teichococcus vastitatis</name>
    <dbReference type="NCBI Taxonomy" id="2307076"/>
    <lineage>
        <taxon>Bacteria</taxon>
        <taxon>Pseudomonadati</taxon>
        <taxon>Pseudomonadota</taxon>
        <taxon>Alphaproteobacteria</taxon>
        <taxon>Acetobacterales</taxon>
        <taxon>Roseomonadaceae</taxon>
        <taxon>Roseomonas</taxon>
    </lineage>
</organism>
<comment type="caution">
    <text evidence="1">The sequence shown here is derived from an EMBL/GenBank/DDBJ whole genome shotgun (WGS) entry which is preliminary data.</text>
</comment>
<name>A0ABS9W856_9PROT</name>
<gene>
    <name evidence="1" type="ORF">MON41_17235</name>
</gene>
<evidence type="ECO:0000313" key="1">
    <source>
        <dbReference type="EMBL" id="MCI0755466.1"/>
    </source>
</evidence>
<dbReference type="RefSeq" id="WP_241793415.1">
    <property type="nucleotide sequence ID" value="NZ_JALBUU010000029.1"/>
</dbReference>